<dbReference type="GO" id="GO:0008770">
    <property type="term" value="F:[acyl-carrier-protein] phosphodiesterase activity"/>
    <property type="evidence" value="ECO:0007669"/>
    <property type="project" value="InterPro"/>
</dbReference>
<evidence type="ECO:0000313" key="6">
    <source>
        <dbReference type="Proteomes" id="UP001107961"/>
    </source>
</evidence>
<evidence type="ECO:0000256" key="3">
    <source>
        <dbReference type="ARBA" id="ARBA00023098"/>
    </source>
</evidence>
<evidence type="ECO:0000256" key="4">
    <source>
        <dbReference type="ARBA" id="ARBA00023160"/>
    </source>
</evidence>
<reference evidence="5" key="1">
    <citation type="submission" date="2022-01" db="EMBL/GenBank/DDBJ databases">
        <authorList>
            <person name="Karlyshev A.V."/>
            <person name="Jaspars M."/>
        </authorList>
    </citation>
    <scope>NUCLEOTIDE SEQUENCE</scope>
    <source>
        <strain evidence="5">AGSA3-2</strain>
    </source>
</reference>
<dbReference type="PANTHER" id="PTHR38764">
    <property type="entry name" value="ACYL CARRIER PROTEIN PHOSPHODIESTERASE"/>
    <property type="match status" value="1"/>
</dbReference>
<dbReference type="RefSeq" id="WP_055099732.1">
    <property type="nucleotide sequence ID" value="NZ_CZHF01000035.1"/>
</dbReference>
<evidence type="ECO:0000313" key="5">
    <source>
        <dbReference type="EMBL" id="MCE7507161.1"/>
    </source>
</evidence>
<comment type="caution">
    <text evidence="5">The sequence shown here is derived from an EMBL/GenBank/DDBJ whole genome shotgun (WGS) entry which is preliminary data.</text>
</comment>
<dbReference type="EMBL" id="JAJVKT010000001">
    <property type="protein sequence ID" value="MCE7507161.1"/>
    <property type="molecule type" value="Genomic_DNA"/>
</dbReference>
<organism evidence="5 6">
    <name type="scientific">Alloalcanivorax xenomutans</name>
    <dbReference type="NCBI Taxonomy" id="1094342"/>
    <lineage>
        <taxon>Bacteria</taxon>
        <taxon>Pseudomonadati</taxon>
        <taxon>Pseudomonadota</taxon>
        <taxon>Gammaproteobacteria</taxon>
        <taxon>Oceanospirillales</taxon>
        <taxon>Alcanivoracaceae</taxon>
        <taxon>Alloalcanivorax</taxon>
    </lineage>
</organism>
<keyword evidence="2" id="KW-0378">Hydrolase</keyword>
<accession>A0A9Q3W0P3</accession>
<dbReference type="AlphaFoldDB" id="A0A9Q3W0P3"/>
<dbReference type="PIRSF" id="PIRSF011489">
    <property type="entry name" value="DUF479"/>
    <property type="match status" value="1"/>
</dbReference>
<evidence type="ECO:0000256" key="2">
    <source>
        <dbReference type="ARBA" id="ARBA00022801"/>
    </source>
</evidence>
<keyword evidence="4" id="KW-0276">Fatty acid metabolism</keyword>
<sequence>MNYFAHLVLAQPTVTSKVGNLMGDFMRGIREEALSEPVRAGLRNHRLVDRFTDRHPRVRASRRLFSPRRRRFAGVALDVLFDHFLIRHWSRFHDEDLAQVIRADYRHLQYGQPLMPGPMRETTRRLVSHDWFGHYADLDTVGVALDRIAGRLRFANAFAGSIEDIRAHYGALEDTFLSFYPELRAHVADAALERPVQPGTRAG</sequence>
<dbReference type="Proteomes" id="UP001107961">
    <property type="component" value="Unassembled WGS sequence"/>
</dbReference>
<keyword evidence="4" id="KW-0275">Fatty acid biosynthesis</keyword>
<dbReference type="GO" id="GO:0006633">
    <property type="term" value="P:fatty acid biosynthetic process"/>
    <property type="evidence" value="ECO:0007669"/>
    <property type="project" value="UniProtKB-KW"/>
</dbReference>
<dbReference type="PANTHER" id="PTHR38764:SF1">
    <property type="entry name" value="ACYL CARRIER PROTEIN PHOSPHODIESTERASE"/>
    <property type="match status" value="1"/>
</dbReference>
<dbReference type="Pfam" id="PF04336">
    <property type="entry name" value="ACP_PD"/>
    <property type="match status" value="1"/>
</dbReference>
<name>A0A9Q3W0P3_9GAMM</name>
<keyword evidence="1" id="KW-0444">Lipid biosynthesis</keyword>
<proteinExistence type="predicted"/>
<evidence type="ECO:0000256" key="1">
    <source>
        <dbReference type="ARBA" id="ARBA00022516"/>
    </source>
</evidence>
<protein>
    <submittedName>
        <fullName evidence="5">ACP phosphodiesterase</fullName>
    </submittedName>
</protein>
<dbReference type="InterPro" id="IPR007431">
    <property type="entry name" value="ACP_PD"/>
</dbReference>
<gene>
    <name evidence="5" type="ORF">LZG35_00830</name>
</gene>
<keyword evidence="6" id="KW-1185">Reference proteome</keyword>
<keyword evidence="3" id="KW-0443">Lipid metabolism</keyword>